<dbReference type="Gene3D" id="3.30.930.20">
    <property type="entry name" value="Protein of unknown function DUF1054"/>
    <property type="match status" value="1"/>
</dbReference>
<comment type="similarity">
    <text evidence="1">Belongs to the UPF0637 family.</text>
</comment>
<sequence>MKFTGFHQTDFDTFSIDGLAPRMEALRARIQPKFKALGDELCDDVAMLAGEEMYLHIAQHARRKTNPPKDTWMAICHNKRGYKQHPHFQIGLFDDHLFIWFALIYEAPNKSTIASTLLNHMDKVQAAVPSDYVISTDHMNKAAEKVSELSDQDWQSILVRFRDVKKAELLIGRHIAANDPLLSDGEKFVSFAKETFSTLIPIYKLAVL</sequence>
<dbReference type="Pfam" id="PF06335">
    <property type="entry name" value="DUF1054"/>
    <property type="match status" value="1"/>
</dbReference>
<keyword evidence="3" id="KW-1185">Reference proteome</keyword>
<comment type="caution">
    <text evidence="2">The sequence shown here is derived from an EMBL/GenBank/DDBJ whole genome shotgun (WGS) entry which is preliminary data.</text>
</comment>
<name>A0A4R4EH87_9BACL</name>
<dbReference type="PIRSF" id="PIRSF021332">
    <property type="entry name" value="DUF1054"/>
    <property type="match status" value="1"/>
</dbReference>
<dbReference type="InterPro" id="IPR009403">
    <property type="entry name" value="UPF0637"/>
</dbReference>
<proteinExistence type="inferred from homology"/>
<evidence type="ECO:0000256" key="1">
    <source>
        <dbReference type="HAMAP-Rule" id="MF_01851"/>
    </source>
</evidence>
<evidence type="ECO:0000313" key="2">
    <source>
        <dbReference type="EMBL" id="TCZ79476.1"/>
    </source>
</evidence>
<gene>
    <name evidence="2" type="ORF">E0485_06360</name>
</gene>
<accession>A0A4R4EH87</accession>
<dbReference type="EMBL" id="SKFG01000003">
    <property type="protein sequence ID" value="TCZ79476.1"/>
    <property type="molecule type" value="Genomic_DNA"/>
</dbReference>
<dbReference type="RefSeq" id="WP_132417135.1">
    <property type="nucleotide sequence ID" value="NZ_SKFG01000003.1"/>
</dbReference>
<reference evidence="2 3" key="1">
    <citation type="submission" date="2019-03" db="EMBL/GenBank/DDBJ databases">
        <authorList>
            <person name="Kim M.K.M."/>
        </authorList>
    </citation>
    <scope>NUCLEOTIDE SEQUENCE [LARGE SCALE GENOMIC DNA]</scope>
    <source>
        <strain evidence="2 3">18JY21-1</strain>
    </source>
</reference>
<dbReference type="AlphaFoldDB" id="A0A4R4EH87"/>
<dbReference type="SUPFAM" id="SSF142913">
    <property type="entry name" value="YktB/PF0168-like"/>
    <property type="match status" value="1"/>
</dbReference>
<dbReference type="HAMAP" id="MF_01851">
    <property type="entry name" value="UPF0637"/>
    <property type="match status" value="1"/>
</dbReference>
<evidence type="ECO:0000313" key="3">
    <source>
        <dbReference type="Proteomes" id="UP000295418"/>
    </source>
</evidence>
<protein>
    <recommendedName>
        <fullName evidence="1">UPF0637 protein E0485_06360</fullName>
    </recommendedName>
</protein>
<organism evidence="2 3">
    <name type="scientific">Paenibacillus albiflavus</name>
    <dbReference type="NCBI Taxonomy" id="2545760"/>
    <lineage>
        <taxon>Bacteria</taxon>
        <taxon>Bacillati</taxon>
        <taxon>Bacillota</taxon>
        <taxon>Bacilli</taxon>
        <taxon>Bacillales</taxon>
        <taxon>Paenibacillaceae</taxon>
        <taxon>Paenibacillus</taxon>
    </lineage>
</organism>
<dbReference type="InterPro" id="IPR053707">
    <property type="entry name" value="UPF0637_domain_sf"/>
</dbReference>
<dbReference type="Proteomes" id="UP000295418">
    <property type="component" value="Unassembled WGS sequence"/>
</dbReference>
<dbReference type="OrthoDB" id="9812818at2"/>